<dbReference type="Proteomes" id="UP000076532">
    <property type="component" value="Unassembled WGS sequence"/>
</dbReference>
<accession>A0A166RJI6</accession>
<proteinExistence type="predicted"/>
<sequence length="66" mass="7943">MFRWSYYAALHPSDIRILETIGEECIRYEEESGTVFMSRDAIARLSKWLNRGVPRPRPSQTQRKRW</sequence>
<keyword evidence="2" id="KW-1185">Reference proteome</keyword>
<protein>
    <submittedName>
        <fullName evidence="1">Uncharacterized protein</fullName>
    </submittedName>
</protein>
<organism evidence="1 2">
    <name type="scientific">Athelia psychrophila</name>
    <dbReference type="NCBI Taxonomy" id="1759441"/>
    <lineage>
        <taxon>Eukaryota</taxon>
        <taxon>Fungi</taxon>
        <taxon>Dikarya</taxon>
        <taxon>Basidiomycota</taxon>
        <taxon>Agaricomycotina</taxon>
        <taxon>Agaricomycetes</taxon>
        <taxon>Agaricomycetidae</taxon>
        <taxon>Atheliales</taxon>
        <taxon>Atheliaceae</taxon>
        <taxon>Athelia</taxon>
    </lineage>
</organism>
<gene>
    <name evidence="1" type="ORF">FIBSPDRAFT_852844</name>
</gene>
<name>A0A166RJI6_9AGAM</name>
<reference evidence="1 2" key="1">
    <citation type="journal article" date="2016" name="Mol. Biol. Evol.">
        <title>Comparative Genomics of Early-Diverging Mushroom-Forming Fungi Provides Insights into the Origins of Lignocellulose Decay Capabilities.</title>
        <authorList>
            <person name="Nagy L.G."/>
            <person name="Riley R."/>
            <person name="Tritt A."/>
            <person name="Adam C."/>
            <person name="Daum C."/>
            <person name="Floudas D."/>
            <person name="Sun H."/>
            <person name="Yadav J.S."/>
            <person name="Pangilinan J."/>
            <person name="Larsson K.H."/>
            <person name="Matsuura K."/>
            <person name="Barry K."/>
            <person name="Labutti K."/>
            <person name="Kuo R."/>
            <person name="Ohm R.A."/>
            <person name="Bhattacharya S.S."/>
            <person name="Shirouzu T."/>
            <person name="Yoshinaga Y."/>
            <person name="Martin F.M."/>
            <person name="Grigoriev I.V."/>
            <person name="Hibbett D.S."/>
        </authorList>
    </citation>
    <scope>NUCLEOTIDE SEQUENCE [LARGE SCALE GENOMIC DNA]</scope>
    <source>
        <strain evidence="1 2">CBS 109695</strain>
    </source>
</reference>
<evidence type="ECO:0000313" key="2">
    <source>
        <dbReference type="Proteomes" id="UP000076532"/>
    </source>
</evidence>
<dbReference type="OrthoDB" id="3231772at2759"/>
<evidence type="ECO:0000313" key="1">
    <source>
        <dbReference type="EMBL" id="KZP28338.1"/>
    </source>
</evidence>
<dbReference type="EMBL" id="KV417504">
    <property type="protein sequence ID" value="KZP28338.1"/>
    <property type="molecule type" value="Genomic_DNA"/>
</dbReference>
<dbReference type="AlphaFoldDB" id="A0A166RJI6"/>